<evidence type="ECO:0000256" key="4">
    <source>
        <dbReference type="ARBA" id="ARBA00023172"/>
    </source>
</evidence>
<keyword evidence="3 5" id="KW-0238">DNA-binding</keyword>
<keyword evidence="4" id="KW-0233">DNA recombination</keyword>
<accession>A0AAE4V5W5</accession>
<name>A0AAE4V5W5_MYCFO</name>
<evidence type="ECO:0000313" key="9">
    <source>
        <dbReference type="Proteomes" id="UP001186041"/>
    </source>
</evidence>
<protein>
    <submittedName>
        <fullName evidence="8">Site-specific integrase</fullName>
    </submittedName>
</protein>
<evidence type="ECO:0000256" key="5">
    <source>
        <dbReference type="PROSITE-ProRule" id="PRU01248"/>
    </source>
</evidence>
<dbReference type="Gene3D" id="1.10.150.130">
    <property type="match status" value="1"/>
</dbReference>
<dbReference type="InterPro" id="IPR011010">
    <property type="entry name" value="DNA_brk_join_enz"/>
</dbReference>
<dbReference type="PROSITE" id="PS51898">
    <property type="entry name" value="TYR_RECOMBINASE"/>
    <property type="match status" value="1"/>
</dbReference>
<dbReference type="InterPro" id="IPR010998">
    <property type="entry name" value="Integrase_recombinase_N"/>
</dbReference>
<dbReference type="InterPro" id="IPR050808">
    <property type="entry name" value="Phage_Integrase"/>
</dbReference>
<evidence type="ECO:0000256" key="1">
    <source>
        <dbReference type="ARBA" id="ARBA00008857"/>
    </source>
</evidence>
<dbReference type="GO" id="GO:0006310">
    <property type="term" value="P:DNA recombination"/>
    <property type="evidence" value="ECO:0007669"/>
    <property type="project" value="UniProtKB-KW"/>
</dbReference>
<dbReference type="PANTHER" id="PTHR30629">
    <property type="entry name" value="PROPHAGE INTEGRASE"/>
    <property type="match status" value="1"/>
</dbReference>
<evidence type="ECO:0000256" key="2">
    <source>
        <dbReference type="ARBA" id="ARBA00022908"/>
    </source>
</evidence>
<sequence>MAKLDAAGKEIRRTRGDGGLFQRADGMWIGRVELPDGPNGERRRKQVSSRSFAQAADKLKKLRADVDEGRIAYTSSTTVQAWLERWITEIHPEKIRPTTRRDYETTIRLHIVPAIGSKRLDKLTTNHIRAMHTAIGRRRAAVKAHVILKKALKDAVREGALTRNPADMIDPPKYAKGKRTSLSVELAKQVISTAYETRDESEATRWAAAFLTGARQGEMLGLRWSYIDLKTGLMDISWQLQSITQTHGCGARGEKGWPCGKQRAAACPQRHWDLPADFEYEVCHLSLLWTRPKTEAGGRVVPIIPPLLAKLRYLHERQGYNPHGLVWHHPDGRPIGPRTDHRAWQTLLVDADVIDEGETMPLHIARHTTSSLLRAAGVDEQTRMELVGHATVDAQRIYAHADQARHLEAMGTLAELMA</sequence>
<comment type="similarity">
    <text evidence="1">Belongs to the 'phage' integrase family.</text>
</comment>
<dbReference type="RefSeq" id="WP_317721429.1">
    <property type="nucleotide sequence ID" value="NZ_JAWLVK010000001.1"/>
</dbReference>
<dbReference type="InterPro" id="IPR013762">
    <property type="entry name" value="Integrase-like_cat_sf"/>
</dbReference>
<dbReference type="InterPro" id="IPR002104">
    <property type="entry name" value="Integrase_catalytic"/>
</dbReference>
<feature type="domain" description="Tyr recombinase" evidence="6">
    <location>
        <begin position="177"/>
        <end position="411"/>
    </location>
</feature>
<dbReference type="PROSITE" id="PS51900">
    <property type="entry name" value="CB"/>
    <property type="match status" value="1"/>
</dbReference>
<dbReference type="SUPFAM" id="SSF56349">
    <property type="entry name" value="DNA breaking-rejoining enzymes"/>
    <property type="match status" value="1"/>
</dbReference>
<dbReference type="Gene3D" id="1.10.443.10">
    <property type="entry name" value="Intergrase catalytic core"/>
    <property type="match status" value="1"/>
</dbReference>
<dbReference type="AlphaFoldDB" id="A0AAE4V5W5"/>
<dbReference type="Pfam" id="PF14659">
    <property type="entry name" value="Phage_int_SAM_3"/>
    <property type="match status" value="1"/>
</dbReference>
<dbReference type="GO" id="GO:0015074">
    <property type="term" value="P:DNA integration"/>
    <property type="evidence" value="ECO:0007669"/>
    <property type="project" value="UniProtKB-KW"/>
</dbReference>
<dbReference type="PANTHER" id="PTHR30629:SF2">
    <property type="entry name" value="PROPHAGE INTEGRASE INTS-RELATED"/>
    <property type="match status" value="1"/>
</dbReference>
<evidence type="ECO:0000259" key="7">
    <source>
        <dbReference type="PROSITE" id="PS51900"/>
    </source>
</evidence>
<proteinExistence type="inferred from homology"/>
<gene>
    <name evidence="8" type="ORF">R4485_00865</name>
</gene>
<evidence type="ECO:0000256" key="3">
    <source>
        <dbReference type="ARBA" id="ARBA00023125"/>
    </source>
</evidence>
<comment type="caution">
    <text evidence="8">The sequence shown here is derived from an EMBL/GenBank/DDBJ whole genome shotgun (WGS) entry which is preliminary data.</text>
</comment>
<keyword evidence="2" id="KW-0229">DNA integration</keyword>
<evidence type="ECO:0000313" key="8">
    <source>
        <dbReference type="EMBL" id="MDV7288711.1"/>
    </source>
</evidence>
<dbReference type="GO" id="GO:0003677">
    <property type="term" value="F:DNA binding"/>
    <property type="evidence" value="ECO:0007669"/>
    <property type="project" value="UniProtKB-UniRule"/>
</dbReference>
<dbReference type="InterPro" id="IPR004107">
    <property type="entry name" value="Integrase_SAM-like_N"/>
</dbReference>
<dbReference type="EMBL" id="JAWLVV010000001">
    <property type="protein sequence ID" value="MDV7288711.1"/>
    <property type="molecule type" value="Genomic_DNA"/>
</dbReference>
<feature type="domain" description="Core-binding (CB)" evidence="7">
    <location>
        <begin position="77"/>
        <end position="156"/>
    </location>
</feature>
<dbReference type="InterPro" id="IPR044068">
    <property type="entry name" value="CB"/>
</dbReference>
<evidence type="ECO:0000259" key="6">
    <source>
        <dbReference type="PROSITE" id="PS51898"/>
    </source>
</evidence>
<reference evidence="8" key="1">
    <citation type="submission" date="2023-10" db="EMBL/GenBank/DDBJ databases">
        <title>Mycolicibacterium fortuitum clinical isolates causing pulmonary infections in humans.</title>
        <authorList>
            <person name="Mejia-Ponce P.M."/>
            <person name="Zenteno-Cuevas R."/>
            <person name="Licona-Cassani C."/>
        </authorList>
    </citation>
    <scope>NUCLEOTIDE SEQUENCE</scope>
    <source>
        <strain evidence="8">M8</strain>
    </source>
</reference>
<organism evidence="8 9">
    <name type="scientific">Mycolicibacterium fortuitum</name>
    <name type="common">Mycobacterium fortuitum</name>
    <dbReference type="NCBI Taxonomy" id="1766"/>
    <lineage>
        <taxon>Bacteria</taxon>
        <taxon>Bacillati</taxon>
        <taxon>Actinomycetota</taxon>
        <taxon>Actinomycetes</taxon>
        <taxon>Mycobacteriales</taxon>
        <taxon>Mycobacteriaceae</taxon>
        <taxon>Mycolicibacterium</taxon>
    </lineage>
</organism>
<dbReference type="Proteomes" id="UP001186041">
    <property type="component" value="Unassembled WGS sequence"/>
</dbReference>